<dbReference type="eggNOG" id="COG0715">
    <property type="taxonomic scope" value="Bacteria"/>
</dbReference>
<accession>E3J417</accession>
<dbReference type="Proteomes" id="UP000002484">
    <property type="component" value="Chromosome"/>
</dbReference>
<dbReference type="HOGENOM" id="CLU_028871_2_1_11"/>
<dbReference type="GO" id="GO:0042597">
    <property type="term" value="C:periplasmic space"/>
    <property type="evidence" value="ECO:0007669"/>
    <property type="project" value="UniProtKB-SubCell"/>
</dbReference>
<keyword evidence="7" id="KW-1185">Reference proteome</keyword>
<evidence type="ECO:0000256" key="2">
    <source>
        <dbReference type="ARBA" id="ARBA00010742"/>
    </source>
</evidence>
<dbReference type="STRING" id="298654.FraEuI1c_3789"/>
<dbReference type="OrthoDB" id="506623at2"/>
<name>E3J417_PSEI1</name>
<dbReference type="GO" id="GO:0016020">
    <property type="term" value="C:membrane"/>
    <property type="evidence" value="ECO:0007669"/>
    <property type="project" value="InterPro"/>
</dbReference>
<comment type="similarity">
    <text evidence="2">Belongs to the bacterial solute-binding protein SsuA/TauA family.</text>
</comment>
<evidence type="ECO:0000259" key="5">
    <source>
        <dbReference type="SMART" id="SM00062"/>
    </source>
</evidence>
<proteinExistence type="inferred from homology"/>
<dbReference type="PANTHER" id="PTHR30024:SF48">
    <property type="entry name" value="ABC TRANSPORTER SUBSTRATE-BINDING PROTEIN"/>
    <property type="match status" value="1"/>
</dbReference>
<organism evidence="6 7">
    <name type="scientific">Pseudofrankia inefficax (strain DSM 45817 / CECT 9037 / DDB 130130 / EuI1c)</name>
    <name type="common">Frankia inefficax</name>
    <dbReference type="NCBI Taxonomy" id="298654"/>
    <lineage>
        <taxon>Bacteria</taxon>
        <taxon>Bacillati</taxon>
        <taxon>Actinomycetota</taxon>
        <taxon>Actinomycetes</taxon>
        <taxon>Frankiales</taxon>
        <taxon>Frankiaceae</taxon>
        <taxon>Pseudofrankia</taxon>
    </lineage>
</organism>
<reference evidence="6 7" key="1">
    <citation type="submission" date="2010-10" db="EMBL/GenBank/DDBJ databases">
        <title>Complete sequence of Frankia sp. EuI1c.</title>
        <authorList>
            <consortium name="US DOE Joint Genome Institute"/>
            <person name="Lucas S."/>
            <person name="Copeland A."/>
            <person name="Lapidus A."/>
            <person name="Cheng J.-F."/>
            <person name="Bruce D."/>
            <person name="Goodwin L."/>
            <person name="Pitluck S."/>
            <person name="Chertkov O."/>
            <person name="Detter J.C."/>
            <person name="Han C."/>
            <person name="Tapia R."/>
            <person name="Land M."/>
            <person name="Hauser L."/>
            <person name="Jeffries C."/>
            <person name="Kyrpides N."/>
            <person name="Ivanova N."/>
            <person name="Mikhailova N."/>
            <person name="Beauchemin N."/>
            <person name="Sen A."/>
            <person name="Sur S.A."/>
            <person name="Gtari M."/>
            <person name="Wall L."/>
            <person name="Tisa L."/>
            <person name="Woyke T."/>
        </authorList>
    </citation>
    <scope>NUCLEOTIDE SEQUENCE [LARGE SCALE GENOMIC DNA]</scope>
    <source>
        <strain evidence="7">DSM 45817 / CECT 9037 / EuI1c</strain>
    </source>
</reference>
<dbReference type="Gene3D" id="3.40.190.10">
    <property type="entry name" value="Periplasmic binding protein-like II"/>
    <property type="match status" value="2"/>
</dbReference>
<dbReference type="AlphaFoldDB" id="E3J417"/>
<sequence precursor="true">MVTPALRAGRGRFAPAVFRPRHPARPAAARPRRAVVLAALGAFLAVTALAACGSSSGSSGSGGASAAATSYPTAIPAGTRLRVGDQSQLKPALDLSGQSAGTPYALSWSTFASGPLLLEAFRAGAVDVGYVADTPPVLAAASGQDLAVIATWHNPPGQLVLATKPGSDIHSVADLKGRKVAITTGTILQAYLLRSLDAAHLAQKDVSPVNLAITDISSALARGDVDAGVVPEPLASTYLSANPTAHKVTGADASPVTQYLITTHKVLSDPAKAAALGDFVARWVKAAGWRDGHTSEFIQKYYVDQQKVPAATAKVLVGTGVPSAFVPIDATSVGAAQKLADLFFSSGVLPRKVDISKVFDARYNAAVKEAQQ</sequence>
<dbReference type="NCBIfam" id="TIGR01728">
    <property type="entry name" value="SsuA_fam"/>
    <property type="match status" value="1"/>
</dbReference>
<dbReference type="Pfam" id="PF09084">
    <property type="entry name" value="NMT1"/>
    <property type="match status" value="1"/>
</dbReference>
<evidence type="ECO:0000256" key="4">
    <source>
        <dbReference type="ARBA" id="ARBA00022729"/>
    </source>
</evidence>
<dbReference type="SUPFAM" id="SSF53850">
    <property type="entry name" value="Periplasmic binding protein-like II"/>
    <property type="match status" value="1"/>
</dbReference>
<protein>
    <submittedName>
        <fullName evidence="6">Extracellular solute-binding protein family 3</fullName>
    </submittedName>
</protein>
<keyword evidence="4" id="KW-0732">Signal</keyword>
<dbReference type="InterPro" id="IPR015168">
    <property type="entry name" value="SsuA/THI5"/>
</dbReference>
<dbReference type="InterPro" id="IPR010067">
    <property type="entry name" value="ABC_SsuA_sub-bd"/>
</dbReference>
<comment type="subcellular location">
    <subcellularLocation>
        <location evidence="1">Periplasm</location>
    </subcellularLocation>
</comment>
<evidence type="ECO:0000256" key="3">
    <source>
        <dbReference type="ARBA" id="ARBA00022448"/>
    </source>
</evidence>
<dbReference type="InterPro" id="IPR001638">
    <property type="entry name" value="Solute-binding_3/MltF_N"/>
</dbReference>
<keyword evidence="3" id="KW-0813">Transport</keyword>
<evidence type="ECO:0000313" key="6">
    <source>
        <dbReference type="EMBL" id="ADP81796.1"/>
    </source>
</evidence>
<dbReference type="PANTHER" id="PTHR30024">
    <property type="entry name" value="ALIPHATIC SULFONATES-BINDING PROTEIN-RELATED"/>
    <property type="match status" value="1"/>
</dbReference>
<dbReference type="GO" id="GO:0042626">
    <property type="term" value="F:ATPase-coupled transmembrane transporter activity"/>
    <property type="evidence" value="ECO:0007669"/>
    <property type="project" value="InterPro"/>
</dbReference>
<dbReference type="RefSeq" id="WP_013424914.1">
    <property type="nucleotide sequence ID" value="NC_014666.1"/>
</dbReference>
<dbReference type="SMART" id="SM00062">
    <property type="entry name" value="PBPb"/>
    <property type="match status" value="1"/>
</dbReference>
<dbReference type="KEGG" id="fri:FraEuI1c_3789"/>
<gene>
    <name evidence="6" type="ordered locus">FraEuI1c_3789</name>
</gene>
<feature type="domain" description="Solute-binding protein family 3/N-terminal" evidence="5">
    <location>
        <begin position="80"/>
        <end position="304"/>
    </location>
</feature>
<evidence type="ECO:0000256" key="1">
    <source>
        <dbReference type="ARBA" id="ARBA00004418"/>
    </source>
</evidence>
<dbReference type="EMBL" id="CP002299">
    <property type="protein sequence ID" value="ADP81796.1"/>
    <property type="molecule type" value="Genomic_DNA"/>
</dbReference>
<dbReference type="InParanoid" id="E3J417"/>
<evidence type="ECO:0000313" key="7">
    <source>
        <dbReference type="Proteomes" id="UP000002484"/>
    </source>
</evidence>